<evidence type="ECO:0000313" key="2">
    <source>
        <dbReference type="EMBL" id="NGO72746.1"/>
    </source>
</evidence>
<evidence type="ECO:0000256" key="1">
    <source>
        <dbReference type="SAM" id="MobiDB-lite"/>
    </source>
</evidence>
<organism evidence="2 3">
    <name type="scientific">Streptomyces boncukensis</name>
    <dbReference type="NCBI Taxonomy" id="2711219"/>
    <lineage>
        <taxon>Bacteria</taxon>
        <taxon>Bacillati</taxon>
        <taxon>Actinomycetota</taxon>
        <taxon>Actinomycetes</taxon>
        <taxon>Kitasatosporales</taxon>
        <taxon>Streptomycetaceae</taxon>
        <taxon>Streptomyces</taxon>
    </lineage>
</organism>
<name>A0A6G4X5D3_9ACTN</name>
<feature type="compositionally biased region" description="Basic and acidic residues" evidence="1">
    <location>
        <begin position="38"/>
        <end position="58"/>
    </location>
</feature>
<keyword evidence="3" id="KW-1185">Reference proteome</keyword>
<evidence type="ECO:0000313" key="3">
    <source>
        <dbReference type="Proteomes" id="UP000477722"/>
    </source>
</evidence>
<dbReference type="RefSeq" id="WP_165302414.1">
    <property type="nucleotide sequence ID" value="NZ_JAAKZZ010000528.1"/>
</dbReference>
<accession>A0A6G4X5D3</accession>
<dbReference type="AlphaFoldDB" id="A0A6G4X5D3"/>
<protein>
    <submittedName>
        <fullName evidence="2">Uncharacterized protein</fullName>
    </submittedName>
</protein>
<dbReference type="Proteomes" id="UP000477722">
    <property type="component" value="Unassembled WGS sequence"/>
</dbReference>
<proteinExistence type="predicted"/>
<dbReference type="EMBL" id="JAAKZZ010000528">
    <property type="protein sequence ID" value="NGO72746.1"/>
    <property type="molecule type" value="Genomic_DNA"/>
</dbReference>
<feature type="region of interest" description="Disordered" evidence="1">
    <location>
        <begin position="38"/>
        <end position="79"/>
    </location>
</feature>
<sequence length="79" mass="8491">MGTALETLWNVLLAAALLTLLLAPALLGERRERRIDRQLRDAERGRPAARKPLGERTAVHLTTVPPLPAPTGDDTCAAA</sequence>
<gene>
    <name evidence="2" type="ORF">G5C65_31260</name>
</gene>
<comment type="caution">
    <text evidence="2">The sequence shown here is derived from an EMBL/GenBank/DDBJ whole genome shotgun (WGS) entry which is preliminary data.</text>
</comment>
<reference evidence="2 3" key="1">
    <citation type="submission" date="2020-02" db="EMBL/GenBank/DDBJ databases">
        <title>Whole-genome analyses of novel actinobacteria.</title>
        <authorList>
            <person name="Sahin N."/>
            <person name="Tatar D."/>
        </authorList>
    </citation>
    <scope>NUCLEOTIDE SEQUENCE [LARGE SCALE GENOMIC DNA]</scope>
    <source>
        <strain evidence="2 3">SB3404</strain>
    </source>
</reference>